<dbReference type="RefSeq" id="WP_246214198.1">
    <property type="nucleotide sequence ID" value="NZ_BAAAMZ010000005.1"/>
</dbReference>
<dbReference type="SUPFAM" id="SSF103473">
    <property type="entry name" value="MFS general substrate transporter"/>
    <property type="match status" value="1"/>
</dbReference>
<proteinExistence type="predicted"/>
<feature type="transmembrane region" description="Helical" evidence="7">
    <location>
        <begin position="63"/>
        <end position="85"/>
    </location>
</feature>
<feature type="transmembrane region" description="Helical" evidence="7">
    <location>
        <begin position="373"/>
        <end position="401"/>
    </location>
</feature>
<feature type="transmembrane region" description="Helical" evidence="7">
    <location>
        <begin position="179"/>
        <end position="199"/>
    </location>
</feature>
<feature type="transmembrane region" description="Helical" evidence="7">
    <location>
        <begin position="244"/>
        <end position="263"/>
    </location>
</feature>
<keyword evidence="4 7" id="KW-1133">Transmembrane helix</keyword>
<dbReference type="GO" id="GO:0022857">
    <property type="term" value="F:transmembrane transporter activity"/>
    <property type="evidence" value="ECO:0007669"/>
    <property type="project" value="InterPro"/>
</dbReference>
<dbReference type="InterPro" id="IPR011701">
    <property type="entry name" value="MFS"/>
</dbReference>
<evidence type="ECO:0000313" key="10">
    <source>
        <dbReference type="Proteomes" id="UP000317940"/>
    </source>
</evidence>
<gene>
    <name evidence="9" type="ORF">FHX73_16393</name>
</gene>
<dbReference type="PANTHER" id="PTHR42718:SF9">
    <property type="entry name" value="MAJOR FACILITATOR SUPERFAMILY MULTIDRUG TRANSPORTER MFSC"/>
    <property type="match status" value="1"/>
</dbReference>
<keyword evidence="5 7" id="KW-0472">Membrane</keyword>
<dbReference type="Proteomes" id="UP000317940">
    <property type="component" value="Unassembled WGS sequence"/>
</dbReference>
<keyword evidence="6" id="KW-0046">Antibiotic resistance</keyword>
<protein>
    <submittedName>
        <fullName evidence="9">Putative MFS family arabinose efflux permease</fullName>
    </submittedName>
</protein>
<dbReference type="InterPro" id="IPR036259">
    <property type="entry name" value="MFS_trans_sf"/>
</dbReference>
<feature type="domain" description="Major facilitator superfamily (MFS) profile" evidence="8">
    <location>
        <begin position="9"/>
        <end position="477"/>
    </location>
</feature>
<comment type="caution">
    <text evidence="9">The sequence shown here is derived from an EMBL/GenBank/DDBJ whole genome shotgun (WGS) entry which is preliminary data.</text>
</comment>
<dbReference type="InterPro" id="IPR020846">
    <property type="entry name" value="MFS_dom"/>
</dbReference>
<feature type="transmembrane region" description="Helical" evidence="7">
    <location>
        <begin position="92"/>
        <end position="112"/>
    </location>
</feature>
<dbReference type="GO" id="GO:0046677">
    <property type="term" value="P:response to antibiotic"/>
    <property type="evidence" value="ECO:0007669"/>
    <property type="project" value="UniProtKB-KW"/>
</dbReference>
<comment type="subcellular location">
    <subcellularLocation>
        <location evidence="1">Cell membrane</location>
        <topology evidence="1">Multi-pass membrane protein</topology>
    </subcellularLocation>
</comment>
<evidence type="ECO:0000256" key="5">
    <source>
        <dbReference type="ARBA" id="ARBA00023136"/>
    </source>
</evidence>
<dbReference type="Gene3D" id="1.20.1250.20">
    <property type="entry name" value="MFS general substrate transporter like domains"/>
    <property type="match status" value="1"/>
</dbReference>
<accession>A0A561SEF2</accession>
<feature type="transmembrane region" description="Helical" evidence="7">
    <location>
        <begin position="152"/>
        <end position="173"/>
    </location>
</feature>
<dbReference type="Gene3D" id="1.20.1720.10">
    <property type="entry name" value="Multidrug resistance protein D"/>
    <property type="match status" value="1"/>
</dbReference>
<sequence length="477" mass="47629">MSRAALAPAATADATTTAPPGLSRTVLLLLCTCVGLAQSMVAAVNLLIADLAASALHPTQGQLLWAVDAYVIVFAGLLIPAGAFGDRFGRKGALLAGLGVLALGAAVSGAAPTMALVIAGRALCGVGAALIMPATMALVVQLAGPAGRAAALAAWTLALGLGGLAGNLVGGVLAQLVSWRSLFALVTVLAAVLAGLGAAHLPRTARNRAAVLDPLGSALLTVAVLALVDGIIEGPHRGWGSAPVLGAFGFGALLALGFVGYALRAARPLFDPRLFRSPRLRAGVLGTGLSFFGLFALFYVNAQYLQYAKGYSPALTGLAVVPVTVGMILVPRLAARLLPRTGPAPLAVGGLAVLGTGLLLVSTCDAHTAYPLYAAWLVLLSLGTGLCMPTLTITVVAELPVQQAGLGSGLNTAAREIGAALGVALAGSVLATRSTGIPRTPLAVARFTEGMGLGLRVVALALLAGTALVALGYRKRA</sequence>
<keyword evidence="10" id="KW-1185">Reference proteome</keyword>
<feature type="transmembrane region" description="Helical" evidence="7">
    <location>
        <begin position="342"/>
        <end position="361"/>
    </location>
</feature>
<feature type="transmembrane region" description="Helical" evidence="7">
    <location>
        <begin position="284"/>
        <end position="305"/>
    </location>
</feature>
<evidence type="ECO:0000256" key="1">
    <source>
        <dbReference type="ARBA" id="ARBA00004651"/>
    </source>
</evidence>
<keyword evidence="2" id="KW-0813">Transport</keyword>
<keyword evidence="3 7" id="KW-0812">Transmembrane</keyword>
<evidence type="ECO:0000256" key="6">
    <source>
        <dbReference type="ARBA" id="ARBA00023251"/>
    </source>
</evidence>
<evidence type="ECO:0000259" key="8">
    <source>
        <dbReference type="PROSITE" id="PS50850"/>
    </source>
</evidence>
<evidence type="ECO:0000256" key="7">
    <source>
        <dbReference type="SAM" id="Phobius"/>
    </source>
</evidence>
<evidence type="ECO:0000313" key="9">
    <source>
        <dbReference type="EMBL" id="TWF73242.1"/>
    </source>
</evidence>
<evidence type="ECO:0000256" key="2">
    <source>
        <dbReference type="ARBA" id="ARBA00022448"/>
    </source>
</evidence>
<reference evidence="9 10" key="1">
    <citation type="submission" date="2019-06" db="EMBL/GenBank/DDBJ databases">
        <title>Sequencing the genomes of 1000 actinobacteria strains.</title>
        <authorList>
            <person name="Klenk H.-P."/>
        </authorList>
    </citation>
    <scope>NUCLEOTIDE SEQUENCE [LARGE SCALE GENOMIC DNA]</scope>
    <source>
        <strain evidence="9 10">DSM 44826</strain>
    </source>
</reference>
<feature type="transmembrane region" description="Helical" evidence="7">
    <location>
        <begin position="211"/>
        <end position="232"/>
    </location>
</feature>
<feature type="transmembrane region" description="Helical" evidence="7">
    <location>
        <begin position="453"/>
        <end position="473"/>
    </location>
</feature>
<dbReference type="Pfam" id="PF07690">
    <property type="entry name" value="MFS_1"/>
    <property type="match status" value="1"/>
</dbReference>
<name>A0A561SEF2_9ACTN</name>
<feature type="transmembrane region" description="Helical" evidence="7">
    <location>
        <begin position="26"/>
        <end position="48"/>
    </location>
</feature>
<evidence type="ECO:0000256" key="3">
    <source>
        <dbReference type="ARBA" id="ARBA00022692"/>
    </source>
</evidence>
<evidence type="ECO:0000256" key="4">
    <source>
        <dbReference type="ARBA" id="ARBA00022989"/>
    </source>
</evidence>
<feature type="transmembrane region" description="Helical" evidence="7">
    <location>
        <begin position="118"/>
        <end position="140"/>
    </location>
</feature>
<dbReference type="CDD" id="cd17321">
    <property type="entry name" value="MFS_MMR_MDR_like"/>
    <property type="match status" value="1"/>
</dbReference>
<organism evidence="9 10">
    <name type="scientific">Kitasatospora viridis</name>
    <dbReference type="NCBI Taxonomy" id="281105"/>
    <lineage>
        <taxon>Bacteria</taxon>
        <taxon>Bacillati</taxon>
        <taxon>Actinomycetota</taxon>
        <taxon>Actinomycetes</taxon>
        <taxon>Kitasatosporales</taxon>
        <taxon>Streptomycetaceae</taxon>
        <taxon>Kitasatospora</taxon>
    </lineage>
</organism>
<dbReference type="AlphaFoldDB" id="A0A561SEF2"/>
<feature type="transmembrane region" description="Helical" evidence="7">
    <location>
        <begin position="413"/>
        <end position="433"/>
    </location>
</feature>
<feature type="transmembrane region" description="Helical" evidence="7">
    <location>
        <begin position="311"/>
        <end position="330"/>
    </location>
</feature>
<dbReference type="PROSITE" id="PS50850">
    <property type="entry name" value="MFS"/>
    <property type="match status" value="1"/>
</dbReference>
<dbReference type="EMBL" id="VIWT01000006">
    <property type="protein sequence ID" value="TWF73242.1"/>
    <property type="molecule type" value="Genomic_DNA"/>
</dbReference>
<dbReference type="GO" id="GO:0005886">
    <property type="term" value="C:plasma membrane"/>
    <property type="evidence" value="ECO:0007669"/>
    <property type="project" value="UniProtKB-SubCell"/>
</dbReference>
<dbReference type="PANTHER" id="PTHR42718">
    <property type="entry name" value="MAJOR FACILITATOR SUPERFAMILY MULTIDRUG TRANSPORTER MFSC"/>
    <property type="match status" value="1"/>
</dbReference>